<dbReference type="InterPro" id="IPR006059">
    <property type="entry name" value="SBP"/>
</dbReference>
<dbReference type="Gene3D" id="3.40.190.10">
    <property type="entry name" value="Periplasmic binding protein-like II"/>
    <property type="match status" value="2"/>
</dbReference>
<evidence type="ECO:0000256" key="3">
    <source>
        <dbReference type="ARBA" id="ARBA00022764"/>
    </source>
</evidence>
<sequence>MPFSMPRLIRPLSLAALAASVSIVPLNQAFAQEELSGSIRFSWYGGQTRNEKIDHMVNLFQKRHPGTTINQEPLDWPSYWERLGVQAAGNNLPCLVGMLPFNIAEYAGRGLLADFQPQIDSGAISLDEISPDLVAASRWSDGKLLMLPYGAAPDTITYNATLAEAAGIEPLPESYDWDAFFDWLLAAQASLPADIWAIDSPANNPDLLLAYIGSHGYKVYEGETLGFPKEVLVAWFTEWHELNAGGAMVPADMLSEEPGAHELSYFAAGRSLASQRPANALAALQGGVAARGSGDILVTQLYPIGPEGVGDFVPVNSLSMAASCDNVPLAAAFADFFLNDPEAGEIFASDNGAVTNAALLQSQVNNADTPAPVRALLETFQQVNERGSVAQTFPARFQSRFTEVHKRLVMEVLFGSLTPQQAADTFFTEAE</sequence>
<dbReference type="Proteomes" id="UP001161406">
    <property type="component" value="Unassembled WGS sequence"/>
</dbReference>
<comment type="caution">
    <text evidence="5">The sequence shown here is derived from an EMBL/GenBank/DDBJ whole genome shotgun (WGS) entry which is preliminary data.</text>
</comment>
<protein>
    <submittedName>
        <fullName evidence="5">Sugar ABC transporter substrate-binding protein</fullName>
    </submittedName>
</protein>
<reference evidence="5" key="2">
    <citation type="submission" date="2023-01" db="EMBL/GenBank/DDBJ databases">
        <title>Draft genome sequence of Devosia yakushimensis strain NBRC 103855.</title>
        <authorList>
            <person name="Sun Q."/>
            <person name="Mori K."/>
        </authorList>
    </citation>
    <scope>NUCLEOTIDE SEQUENCE</scope>
    <source>
        <strain evidence="5">NBRC 103855</strain>
    </source>
</reference>
<gene>
    <name evidence="5" type="ORF">GCM10007913_01110</name>
</gene>
<comment type="similarity">
    <text evidence="2">Belongs to the bacterial solute-binding protein 1 family.</text>
</comment>
<accession>A0ABQ5U7R5</accession>
<dbReference type="RefSeq" id="WP_284386906.1">
    <property type="nucleotide sequence ID" value="NZ_BSNG01000001.1"/>
</dbReference>
<dbReference type="InterPro" id="IPR050490">
    <property type="entry name" value="Bact_solute-bd_prot1"/>
</dbReference>
<comment type="subcellular location">
    <subcellularLocation>
        <location evidence="1">Periplasm</location>
    </subcellularLocation>
</comment>
<keyword evidence="6" id="KW-1185">Reference proteome</keyword>
<organism evidence="5 6">
    <name type="scientific">Devosia yakushimensis</name>
    <dbReference type="NCBI Taxonomy" id="470028"/>
    <lineage>
        <taxon>Bacteria</taxon>
        <taxon>Pseudomonadati</taxon>
        <taxon>Pseudomonadota</taxon>
        <taxon>Alphaproteobacteria</taxon>
        <taxon>Hyphomicrobiales</taxon>
        <taxon>Devosiaceae</taxon>
        <taxon>Devosia</taxon>
    </lineage>
</organism>
<dbReference type="PANTHER" id="PTHR43649:SF30">
    <property type="entry name" value="ABC TRANSPORTER SUBSTRATE-BINDING PROTEIN"/>
    <property type="match status" value="1"/>
</dbReference>
<name>A0ABQ5U7R5_9HYPH</name>
<keyword evidence="3" id="KW-0574">Periplasm</keyword>
<proteinExistence type="inferred from homology"/>
<dbReference type="EMBL" id="BSNG01000001">
    <property type="protein sequence ID" value="GLQ08179.1"/>
    <property type="molecule type" value="Genomic_DNA"/>
</dbReference>
<evidence type="ECO:0000256" key="4">
    <source>
        <dbReference type="SAM" id="SignalP"/>
    </source>
</evidence>
<dbReference type="SUPFAM" id="SSF53850">
    <property type="entry name" value="Periplasmic binding protein-like II"/>
    <property type="match status" value="1"/>
</dbReference>
<feature type="signal peptide" evidence="4">
    <location>
        <begin position="1"/>
        <end position="31"/>
    </location>
</feature>
<dbReference type="PANTHER" id="PTHR43649">
    <property type="entry name" value="ARABINOSE-BINDING PROTEIN-RELATED"/>
    <property type="match status" value="1"/>
</dbReference>
<dbReference type="Pfam" id="PF13416">
    <property type="entry name" value="SBP_bac_8"/>
    <property type="match status" value="1"/>
</dbReference>
<evidence type="ECO:0000256" key="2">
    <source>
        <dbReference type="ARBA" id="ARBA00008520"/>
    </source>
</evidence>
<reference evidence="5" key="1">
    <citation type="journal article" date="2014" name="Int. J. Syst. Evol. Microbiol.">
        <title>Complete genome of a new Firmicutes species belonging to the dominant human colonic microbiota ('Ruminococcus bicirculans') reveals two chromosomes and a selective capacity to utilize plant glucans.</title>
        <authorList>
            <consortium name="NISC Comparative Sequencing Program"/>
            <person name="Wegmann U."/>
            <person name="Louis P."/>
            <person name="Goesmann A."/>
            <person name="Henrissat B."/>
            <person name="Duncan S.H."/>
            <person name="Flint H.J."/>
        </authorList>
    </citation>
    <scope>NUCLEOTIDE SEQUENCE</scope>
    <source>
        <strain evidence="5">NBRC 103855</strain>
    </source>
</reference>
<evidence type="ECO:0000256" key="1">
    <source>
        <dbReference type="ARBA" id="ARBA00004418"/>
    </source>
</evidence>
<evidence type="ECO:0000313" key="6">
    <source>
        <dbReference type="Proteomes" id="UP001161406"/>
    </source>
</evidence>
<keyword evidence="4" id="KW-0732">Signal</keyword>
<evidence type="ECO:0000313" key="5">
    <source>
        <dbReference type="EMBL" id="GLQ08179.1"/>
    </source>
</evidence>
<feature type="chain" id="PRO_5045752342" evidence="4">
    <location>
        <begin position="32"/>
        <end position="431"/>
    </location>
</feature>